<dbReference type="PANTHER" id="PTHR48107:SF7">
    <property type="entry name" value="RE15974P"/>
    <property type="match status" value="1"/>
</dbReference>
<dbReference type="SUPFAM" id="SSF51735">
    <property type="entry name" value="NAD(P)-binding Rossmann-fold domains"/>
    <property type="match status" value="1"/>
</dbReference>
<dbReference type="PANTHER" id="PTHR48107">
    <property type="entry name" value="NADPH-DEPENDENT ALDEHYDE REDUCTASE-LIKE PROTEIN, CHLOROPLASTIC-RELATED"/>
    <property type="match status" value="1"/>
</dbReference>
<dbReference type="PRINTS" id="PR00081">
    <property type="entry name" value="GDHRDH"/>
</dbReference>
<evidence type="ECO:0000313" key="3">
    <source>
        <dbReference type="EMBL" id="MBD2195153.1"/>
    </source>
</evidence>
<comment type="similarity">
    <text evidence="1">Belongs to the short-chain dehydrogenases/reductases (SDR) family.</text>
</comment>
<dbReference type="PRINTS" id="PR00080">
    <property type="entry name" value="SDRFAMILY"/>
</dbReference>
<sequence>MTKLTGKVALVTASSRGIGRAVAKRLAADGAAVVVNYVSSPEKAETVVKEIVDGGGRAIAIPGSVANKADVLRLFDETESKFGTIDIVVNVAGASVFKPHIELTDEDFDKVFLVNAKGAMYILQEAAKRIKDGGRIVQFSTGGTMMPVPTGGIYAASKAAGERFAFALAKELGHRQVTVNVVSPGVTNTDGLIMPKEAVDQLIQQTPLGRLGQPEDVADVVAFLVSDNAHWMTGQNIQANGGIL</sequence>
<dbReference type="InterPro" id="IPR002347">
    <property type="entry name" value="SDR_fam"/>
</dbReference>
<dbReference type="RefSeq" id="WP_190539286.1">
    <property type="nucleotide sequence ID" value="NZ_CAWPNO010000117.1"/>
</dbReference>
<evidence type="ECO:0000313" key="4">
    <source>
        <dbReference type="Proteomes" id="UP000658514"/>
    </source>
</evidence>
<dbReference type="EMBL" id="JACJQH010000008">
    <property type="protein sequence ID" value="MBD2195153.1"/>
    <property type="molecule type" value="Genomic_DNA"/>
</dbReference>
<accession>A0ABR8A5K3</accession>
<organism evidence="3 4">
    <name type="scientific">Calothrix parietina FACHB-288</name>
    <dbReference type="NCBI Taxonomy" id="2692896"/>
    <lineage>
        <taxon>Bacteria</taxon>
        <taxon>Bacillati</taxon>
        <taxon>Cyanobacteriota</taxon>
        <taxon>Cyanophyceae</taxon>
        <taxon>Nostocales</taxon>
        <taxon>Calotrichaceae</taxon>
        <taxon>Calothrix</taxon>
    </lineage>
</organism>
<comment type="caution">
    <text evidence="3">The sequence shown here is derived from an EMBL/GenBank/DDBJ whole genome shotgun (WGS) entry which is preliminary data.</text>
</comment>
<protein>
    <submittedName>
        <fullName evidence="3">SDR family oxidoreductase</fullName>
    </submittedName>
</protein>
<evidence type="ECO:0000256" key="1">
    <source>
        <dbReference type="ARBA" id="ARBA00006484"/>
    </source>
</evidence>
<dbReference type="InterPro" id="IPR036291">
    <property type="entry name" value="NAD(P)-bd_dom_sf"/>
</dbReference>
<evidence type="ECO:0000256" key="2">
    <source>
        <dbReference type="ARBA" id="ARBA00023002"/>
    </source>
</evidence>
<keyword evidence="2" id="KW-0560">Oxidoreductase</keyword>
<dbReference type="Proteomes" id="UP000658514">
    <property type="component" value="Unassembled WGS sequence"/>
</dbReference>
<keyword evidence="4" id="KW-1185">Reference proteome</keyword>
<gene>
    <name evidence="3" type="ORF">H6G24_06540</name>
</gene>
<name>A0ABR8A5K3_9CYAN</name>
<dbReference type="Gene3D" id="3.40.50.720">
    <property type="entry name" value="NAD(P)-binding Rossmann-like Domain"/>
    <property type="match status" value="1"/>
</dbReference>
<reference evidence="3 4" key="1">
    <citation type="journal article" date="2020" name="ISME J.">
        <title>Comparative genomics reveals insights into cyanobacterial evolution and habitat adaptation.</title>
        <authorList>
            <person name="Chen M.Y."/>
            <person name="Teng W.K."/>
            <person name="Zhao L."/>
            <person name="Hu C.X."/>
            <person name="Zhou Y.K."/>
            <person name="Han B.P."/>
            <person name="Song L.R."/>
            <person name="Shu W.S."/>
        </authorList>
    </citation>
    <scope>NUCLEOTIDE SEQUENCE [LARGE SCALE GENOMIC DNA]</scope>
    <source>
        <strain evidence="3 4">FACHB-288</strain>
    </source>
</reference>
<proteinExistence type="inferred from homology"/>
<dbReference type="Pfam" id="PF13561">
    <property type="entry name" value="adh_short_C2"/>
    <property type="match status" value="1"/>
</dbReference>